<evidence type="ECO:0000313" key="5">
    <source>
        <dbReference type="Proteomes" id="UP000294562"/>
    </source>
</evidence>
<dbReference type="GO" id="GO:0016491">
    <property type="term" value="F:oxidoreductase activity"/>
    <property type="evidence" value="ECO:0007669"/>
    <property type="project" value="UniProtKB-KW"/>
</dbReference>
<dbReference type="SUPFAM" id="SSF54373">
    <property type="entry name" value="FAD-linked reductases, C-terminal domain"/>
    <property type="match status" value="1"/>
</dbReference>
<sequence length="421" mass="45143">MDKERIVVVGAGIVGVSAALWLQRDGFDVTLLDREGPAAGTSYGNGGVLASGSIVPVTVPGLWKKAPGMLLSPDQPLFLGWRYLPRLVPFLRKYMAQAKNAEQIARGLHDLLHDSVDQHYALAGSSHAAAFLRRDDWIYGYKDRAAFLADSYGWKLRKQNGVPFVEMTSEELAAHDPAIAGRFGFGVRLERHGSVTDPGAYVTALADTFRKNGGTFQKATITGLTIKDGLCTSLETSDGPVIADQYVLTLGAWSGPFAAQLGITVPLESERGYHIEFVNPSITLKSTVMVATGKFVMNSLDGRLRCAGIVEFAGLDAPASTAPFALLKRQVKDLFPDLTYDGITEWMGHRPSTSDSLPVIGHAPNAHNVLLGYGHQHVGLTGGPKTGRWLAQLASGHAPNTDLGAYAPSRTEPGQPGRNTN</sequence>
<dbReference type="PANTHER" id="PTHR13847:SF289">
    <property type="entry name" value="GLYCINE OXIDASE"/>
    <property type="match status" value="1"/>
</dbReference>
<keyword evidence="1" id="KW-0560">Oxidoreductase</keyword>
<gene>
    <name evidence="4" type="ORF">E2L05_01730</name>
</gene>
<evidence type="ECO:0000256" key="1">
    <source>
        <dbReference type="ARBA" id="ARBA00023002"/>
    </source>
</evidence>
<proteinExistence type="predicted"/>
<dbReference type="Gene3D" id="3.30.9.10">
    <property type="entry name" value="D-Amino Acid Oxidase, subunit A, domain 2"/>
    <property type="match status" value="1"/>
</dbReference>
<evidence type="ECO:0000256" key="2">
    <source>
        <dbReference type="SAM" id="MobiDB-lite"/>
    </source>
</evidence>
<evidence type="ECO:0000313" key="4">
    <source>
        <dbReference type="EMBL" id="TDL91321.1"/>
    </source>
</evidence>
<keyword evidence="5" id="KW-1185">Reference proteome</keyword>
<reference evidence="4 5" key="1">
    <citation type="submission" date="2019-03" db="EMBL/GenBank/DDBJ databases">
        <title>Rhodobacteraceae bacterium SM1902, a new member of the family Rhodobacteraceae isolated from Yantai.</title>
        <authorList>
            <person name="Sun Y."/>
        </authorList>
    </citation>
    <scope>NUCLEOTIDE SEQUENCE [LARGE SCALE GENOMIC DNA]</scope>
    <source>
        <strain evidence="4 5">SM1902</strain>
    </source>
</reference>
<dbReference type="InterPro" id="IPR036188">
    <property type="entry name" value="FAD/NAD-bd_sf"/>
</dbReference>
<dbReference type="OrthoDB" id="9805337at2"/>
<dbReference type="RefSeq" id="WP_133341161.1">
    <property type="nucleotide sequence ID" value="NZ_SMZO01000002.1"/>
</dbReference>
<dbReference type="AlphaFoldDB" id="A0A4R6B2C5"/>
<protein>
    <submittedName>
        <fullName evidence="4">FAD-dependent oxidoreductase</fullName>
    </submittedName>
</protein>
<dbReference type="GO" id="GO:0005737">
    <property type="term" value="C:cytoplasm"/>
    <property type="evidence" value="ECO:0007669"/>
    <property type="project" value="TreeGrafter"/>
</dbReference>
<dbReference type="InterPro" id="IPR006076">
    <property type="entry name" value="FAD-dep_OxRdtase"/>
</dbReference>
<dbReference type="Pfam" id="PF01266">
    <property type="entry name" value="DAO"/>
    <property type="match status" value="1"/>
</dbReference>
<feature type="region of interest" description="Disordered" evidence="2">
    <location>
        <begin position="400"/>
        <end position="421"/>
    </location>
</feature>
<name>A0A4R6B2C5_9RHOB</name>
<dbReference type="EMBL" id="SMZO01000002">
    <property type="protein sequence ID" value="TDL91321.1"/>
    <property type="molecule type" value="Genomic_DNA"/>
</dbReference>
<comment type="caution">
    <text evidence="4">The sequence shown here is derived from an EMBL/GenBank/DDBJ whole genome shotgun (WGS) entry which is preliminary data.</text>
</comment>
<dbReference type="Gene3D" id="3.50.50.60">
    <property type="entry name" value="FAD/NAD(P)-binding domain"/>
    <property type="match status" value="2"/>
</dbReference>
<evidence type="ECO:0000259" key="3">
    <source>
        <dbReference type="Pfam" id="PF01266"/>
    </source>
</evidence>
<accession>A0A4R6B2C5</accession>
<feature type="domain" description="FAD dependent oxidoreductase" evidence="3">
    <location>
        <begin position="5"/>
        <end position="393"/>
    </location>
</feature>
<dbReference type="SUPFAM" id="SSF51905">
    <property type="entry name" value="FAD/NAD(P)-binding domain"/>
    <property type="match status" value="1"/>
</dbReference>
<organism evidence="4 5">
    <name type="scientific">Meridianimarinicoccus aquatilis</name>
    <dbReference type="NCBI Taxonomy" id="2552766"/>
    <lineage>
        <taxon>Bacteria</taxon>
        <taxon>Pseudomonadati</taxon>
        <taxon>Pseudomonadota</taxon>
        <taxon>Alphaproteobacteria</taxon>
        <taxon>Rhodobacterales</taxon>
        <taxon>Paracoccaceae</taxon>
        <taxon>Meridianimarinicoccus</taxon>
    </lineage>
</organism>
<dbReference type="PANTHER" id="PTHR13847">
    <property type="entry name" value="SARCOSINE DEHYDROGENASE-RELATED"/>
    <property type="match status" value="1"/>
</dbReference>
<dbReference type="Proteomes" id="UP000294562">
    <property type="component" value="Unassembled WGS sequence"/>
</dbReference>